<accession>A0AAU7YH16</accession>
<evidence type="ECO:0000256" key="1">
    <source>
        <dbReference type="SAM" id="Coils"/>
    </source>
</evidence>
<proteinExistence type="predicted"/>
<feature type="transmembrane region" description="Helical" evidence="3">
    <location>
        <begin position="119"/>
        <end position="143"/>
    </location>
</feature>
<keyword evidence="1" id="KW-0175">Coiled coil</keyword>
<sequence length="183" mass="20716">MSNVFSNAWYSLSGNDRLDITALQKSQKIDAEQFEKVFGALKEWQEAQKIDAKQFEEVFSALKEWQEAQKIDAEQFEKVFSALEDKIGTEQFQGMQEHLNGLQEKVETLTEAVGEQEKIMAICIIVSAVAAIAITSFVAFCIYQGVKCEREKEKNLSKDTPDAKLNNVDAIDGNEKKHMQMPD</sequence>
<gene>
    <name evidence="4" type="ORF">ABS808_05395</name>
</gene>
<name>A0AAU7YH16_9RICK</name>
<dbReference type="AlphaFoldDB" id="A0AAU7YH16"/>
<feature type="compositionally biased region" description="Basic and acidic residues" evidence="2">
    <location>
        <begin position="153"/>
        <end position="162"/>
    </location>
</feature>
<reference evidence="4" key="1">
    <citation type="submission" date="2024-06" db="EMBL/GenBank/DDBJ databases">
        <title>Genome assembly of the Polyergus mexicanus.</title>
        <authorList>
            <person name="Cash E."/>
            <person name="Tustsui N.D."/>
            <person name="Ward P."/>
            <person name="Nguyen O."/>
            <person name="Sahasrabudhe R."/>
            <person name="Fairbairn C.W."/>
            <person name="Seligmann W.E."/>
            <person name="Sacco S."/>
            <person name="Beraut E."/>
            <person name="Miller C."/>
            <person name="Toffelmier E."/>
            <person name="Shaffer H.B."/>
        </authorList>
    </citation>
    <scope>NUCLEOTIDE SEQUENCE</scope>
    <source>
        <strain evidence="4">NDT 795.1</strain>
    </source>
</reference>
<keyword evidence="3" id="KW-0812">Transmembrane</keyword>
<protein>
    <submittedName>
        <fullName evidence="4">Uncharacterized protein</fullName>
    </submittedName>
</protein>
<keyword evidence="3" id="KW-0472">Membrane</keyword>
<keyword evidence="3" id="KW-1133">Transmembrane helix</keyword>
<feature type="coiled-coil region" evidence="1">
    <location>
        <begin position="92"/>
        <end position="119"/>
    </location>
</feature>
<evidence type="ECO:0000256" key="2">
    <source>
        <dbReference type="SAM" id="MobiDB-lite"/>
    </source>
</evidence>
<feature type="region of interest" description="Disordered" evidence="2">
    <location>
        <begin position="153"/>
        <end position="183"/>
    </location>
</feature>
<evidence type="ECO:0000256" key="3">
    <source>
        <dbReference type="SAM" id="Phobius"/>
    </source>
</evidence>
<dbReference type="EMBL" id="CP158586">
    <property type="protein sequence ID" value="XCA33190.1"/>
    <property type="molecule type" value="Genomic_DNA"/>
</dbReference>
<organism evidence="4">
    <name type="scientific">Wolbachia endosymbiont of Polyergus mexicanus</name>
    <dbReference type="NCBI Taxonomy" id="3171167"/>
    <lineage>
        <taxon>Bacteria</taxon>
        <taxon>Pseudomonadati</taxon>
        <taxon>Pseudomonadota</taxon>
        <taxon>Alphaproteobacteria</taxon>
        <taxon>Rickettsiales</taxon>
        <taxon>Anaplasmataceae</taxon>
        <taxon>Wolbachieae</taxon>
        <taxon>Wolbachia</taxon>
    </lineage>
</organism>
<feature type="compositionally biased region" description="Basic and acidic residues" evidence="2">
    <location>
        <begin position="173"/>
        <end position="183"/>
    </location>
</feature>
<evidence type="ECO:0000313" key="4">
    <source>
        <dbReference type="EMBL" id="XCA33190.1"/>
    </source>
</evidence>